<dbReference type="FunFam" id="1.25.40.10:FF:000184">
    <property type="entry name" value="Pentatricopeptide repeat-containing protein, chloroplastic"/>
    <property type="match status" value="1"/>
</dbReference>
<dbReference type="InterPro" id="IPR046960">
    <property type="entry name" value="PPR_At4g14850-like_plant"/>
</dbReference>
<dbReference type="FunFam" id="1.25.40.10:FF:000470">
    <property type="entry name" value="Pentatricopeptide repeat-containing protein At5g66520"/>
    <property type="match status" value="1"/>
</dbReference>
<dbReference type="Pfam" id="PF20430">
    <property type="entry name" value="Eplus_motif"/>
    <property type="match status" value="1"/>
</dbReference>
<evidence type="ECO:0000256" key="3">
    <source>
        <dbReference type="SAM" id="SignalP"/>
    </source>
</evidence>
<feature type="repeat" description="PPR" evidence="2">
    <location>
        <begin position="324"/>
        <end position="358"/>
    </location>
</feature>
<reference evidence="4 5" key="1">
    <citation type="submission" date="2024-01" db="EMBL/GenBank/DDBJ databases">
        <title>Genome assemblies of Stephania.</title>
        <authorList>
            <person name="Yang L."/>
        </authorList>
    </citation>
    <scope>NUCLEOTIDE SEQUENCE [LARGE SCALE GENOMIC DNA]</scope>
    <source>
        <strain evidence="4">QJT</strain>
        <tissue evidence="4">Leaf</tissue>
    </source>
</reference>
<accession>A0AAP0J120</accession>
<feature type="repeat" description="PPR" evidence="2">
    <location>
        <begin position="293"/>
        <end position="323"/>
    </location>
</feature>
<dbReference type="GO" id="GO:0009451">
    <property type="term" value="P:RNA modification"/>
    <property type="evidence" value="ECO:0007669"/>
    <property type="project" value="InterPro"/>
</dbReference>
<dbReference type="SUPFAM" id="SSF48452">
    <property type="entry name" value="TPR-like"/>
    <property type="match status" value="1"/>
</dbReference>
<feature type="repeat" description="PPR" evidence="2">
    <location>
        <begin position="87"/>
        <end position="121"/>
    </location>
</feature>
<organism evidence="4 5">
    <name type="scientific">Stephania japonica</name>
    <dbReference type="NCBI Taxonomy" id="461633"/>
    <lineage>
        <taxon>Eukaryota</taxon>
        <taxon>Viridiplantae</taxon>
        <taxon>Streptophyta</taxon>
        <taxon>Embryophyta</taxon>
        <taxon>Tracheophyta</taxon>
        <taxon>Spermatophyta</taxon>
        <taxon>Magnoliopsida</taxon>
        <taxon>Ranunculales</taxon>
        <taxon>Menispermaceae</taxon>
        <taxon>Menispermoideae</taxon>
        <taxon>Cissampelideae</taxon>
        <taxon>Stephania</taxon>
    </lineage>
</organism>
<evidence type="ECO:0000256" key="2">
    <source>
        <dbReference type="PROSITE-ProRule" id="PRU00708"/>
    </source>
</evidence>
<feature type="signal peptide" evidence="3">
    <location>
        <begin position="1"/>
        <end position="23"/>
    </location>
</feature>
<comment type="caution">
    <text evidence="4">The sequence shown here is derived from an EMBL/GenBank/DDBJ whole genome shotgun (WGS) entry which is preliminary data.</text>
</comment>
<dbReference type="Proteomes" id="UP001417504">
    <property type="component" value="Unassembled WGS sequence"/>
</dbReference>
<feature type="repeat" description="PPR" evidence="2">
    <location>
        <begin position="189"/>
        <end position="223"/>
    </location>
</feature>
<name>A0AAP0J120_9MAGN</name>
<dbReference type="AlphaFoldDB" id="A0AAP0J120"/>
<dbReference type="PROSITE" id="PS51375">
    <property type="entry name" value="PPR"/>
    <property type="match status" value="5"/>
</dbReference>
<dbReference type="EMBL" id="JBBNAE010000005">
    <property type="protein sequence ID" value="KAK9124156.1"/>
    <property type="molecule type" value="Genomic_DNA"/>
</dbReference>
<dbReference type="InterPro" id="IPR011990">
    <property type="entry name" value="TPR-like_helical_dom_sf"/>
</dbReference>
<dbReference type="NCBIfam" id="TIGR00756">
    <property type="entry name" value="PPR"/>
    <property type="match status" value="5"/>
</dbReference>
<keyword evidence="3" id="KW-0732">Signal</keyword>
<feature type="repeat" description="PPR" evidence="2">
    <location>
        <begin position="428"/>
        <end position="462"/>
    </location>
</feature>
<dbReference type="Pfam" id="PF13041">
    <property type="entry name" value="PPR_2"/>
    <property type="match status" value="4"/>
</dbReference>
<sequence>MQCHSINARFLLLRLLRLLRENASPDLMLDSCRTVKQGLQVHAQIILRGLHNSVSSLSRLISFFALFGSQFSLDYARLIFSRIDRPNVFIWNTMIRGYSRSESPNESLVLFKSMMMGAIVSPNNYTFPFLINACAKMPRIDSGRGVHAQIVKMGFESNLFIRNAIVHLYCSFGGLDDAQLVFDESWERDCVSFNTMIHGHAQFGRPMLALGLFRKMRGSGIEPDEFTMVAVLSACSALNDLKTGKLVHLMLCKEFNFYCSNSLLMSALIDMYAKCGSMVVAERLFGRMGISKTMAAWSSLISGYSRCGEIETAHHFFNQMLEKDLVSWTAMISGYSQMGKCKEALDLFVEMESAGVKPDEVTLAAALSACARLGALEFGERLHHQYVQTGFLVENSVLATAIVDMYMKGGRIETAVEIFHKVKRKLKYVFLYNSIICGLAQHGHCETALEVFGEMKSSGLSPDAITFIGALCACSHGGLIEEGTRIFNSMFNDHGLKPKTEHYCCMIDLLGRNGHLKAAYEFILKMPFEADAVAWRSLLSACRTHGNVDIGVVAAKKLLELDPDHGAHFVLFSNILTDANRWEDAQRMRELMDNKSIVKPPGWSCIELNGIIHQFKASDKSHPQAKEIESVLQDMAKRMKSRDHFPE</sequence>
<dbReference type="InterPro" id="IPR046849">
    <property type="entry name" value="E2_motif"/>
</dbReference>
<dbReference type="FunFam" id="1.25.40.10:FF:000348">
    <property type="entry name" value="Pentatricopeptide repeat-containing protein chloroplastic"/>
    <property type="match status" value="1"/>
</dbReference>
<dbReference type="InterPro" id="IPR002885">
    <property type="entry name" value="PPR_rpt"/>
</dbReference>
<dbReference type="Pfam" id="PF20431">
    <property type="entry name" value="E_motif"/>
    <property type="match status" value="1"/>
</dbReference>
<evidence type="ECO:0000256" key="1">
    <source>
        <dbReference type="ARBA" id="ARBA00022737"/>
    </source>
</evidence>
<keyword evidence="1" id="KW-0677">Repeat</keyword>
<protein>
    <recommendedName>
        <fullName evidence="6">Pentatricopeptide repeat-containing protein</fullName>
    </recommendedName>
</protein>
<dbReference type="InterPro" id="IPR046848">
    <property type="entry name" value="E_motif"/>
</dbReference>
<dbReference type="GO" id="GO:0003723">
    <property type="term" value="F:RNA binding"/>
    <property type="evidence" value="ECO:0007669"/>
    <property type="project" value="InterPro"/>
</dbReference>
<evidence type="ECO:0000313" key="4">
    <source>
        <dbReference type="EMBL" id="KAK9124156.1"/>
    </source>
</evidence>
<dbReference type="Pfam" id="PF01535">
    <property type="entry name" value="PPR"/>
    <property type="match status" value="3"/>
</dbReference>
<proteinExistence type="predicted"/>
<keyword evidence="5" id="KW-1185">Reference proteome</keyword>
<evidence type="ECO:0000313" key="5">
    <source>
        <dbReference type="Proteomes" id="UP001417504"/>
    </source>
</evidence>
<gene>
    <name evidence="4" type="ORF">Sjap_013758</name>
</gene>
<feature type="chain" id="PRO_5042900143" description="Pentatricopeptide repeat-containing protein" evidence="3">
    <location>
        <begin position="24"/>
        <end position="647"/>
    </location>
</feature>
<dbReference type="PANTHER" id="PTHR47926:SF411">
    <property type="entry name" value="PENTATRICOPEPTIDE REPEAT-CONTAINING PROTEIN"/>
    <property type="match status" value="1"/>
</dbReference>
<dbReference type="PANTHER" id="PTHR47926">
    <property type="entry name" value="PENTATRICOPEPTIDE REPEAT-CONTAINING PROTEIN"/>
    <property type="match status" value="1"/>
</dbReference>
<dbReference type="Gene3D" id="1.25.40.10">
    <property type="entry name" value="Tetratricopeptide repeat domain"/>
    <property type="match status" value="5"/>
</dbReference>
<evidence type="ECO:0008006" key="6">
    <source>
        <dbReference type="Google" id="ProtNLM"/>
    </source>
</evidence>